<proteinExistence type="predicted"/>
<sequence length="118" mass="13492">MKYDASFKLKVVAFANSSNNSVAATNYGVNEKMVRDWQKSEASLKKIPPKKCAVKIGICHWHELENYLEEDDLLWRDSDEEEDDSKNNEDEVGSSSDSDLYENLFMLGDEQPADFEGF</sequence>
<organism evidence="3 4">
    <name type="scientific">Homarus americanus</name>
    <name type="common">American lobster</name>
    <dbReference type="NCBI Taxonomy" id="6706"/>
    <lineage>
        <taxon>Eukaryota</taxon>
        <taxon>Metazoa</taxon>
        <taxon>Ecdysozoa</taxon>
        <taxon>Arthropoda</taxon>
        <taxon>Crustacea</taxon>
        <taxon>Multicrustacea</taxon>
        <taxon>Malacostraca</taxon>
        <taxon>Eumalacostraca</taxon>
        <taxon>Eucarida</taxon>
        <taxon>Decapoda</taxon>
        <taxon>Pleocyemata</taxon>
        <taxon>Astacidea</taxon>
        <taxon>Nephropoidea</taxon>
        <taxon>Nephropidae</taxon>
        <taxon>Homarus</taxon>
    </lineage>
</organism>
<feature type="region of interest" description="Disordered" evidence="1">
    <location>
        <begin position="75"/>
        <end position="99"/>
    </location>
</feature>
<dbReference type="AlphaFoldDB" id="A0A8J5JX64"/>
<feature type="compositionally biased region" description="Acidic residues" evidence="1">
    <location>
        <begin position="75"/>
        <end position="84"/>
    </location>
</feature>
<evidence type="ECO:0000256" key="1">
    <source>
        <dbReference type="SAM" id="MobiDB-lite"/>
    </source>
</evidence>
<accession>A0A8J5JX64</accession>
<comment type="caution">
    <text evidence="3">The sequence shown here is derived from an EMBL/GenBank/DDBJ whole genome shotgun (WGS) entry which is preliminary data.</text>
</comment>
<evidence type="ECO:0000259" key="2">
    <source>
        <dbReference type="Pfam" id="PF09607"/>
    </source>
</evidence>
<protein>
    <submittedName>
        <fullName evidence="3">Pogo transposable element-like 75</fullName>
    </submittedName>
</protein>
<evidence type="ECO:0000313" key="4">
    <source>
        <dbReference type="Proteomes" id="UP000747542"/>
    </source>
</evidence>
<feature type="non-terminal residue" evidence="3">
    <location>
        <position position="1"/>
    </location>
</feature>
<dbReference type="EMBL" id="JAHLQT010024345">
    <property type="protein sequence ID" value="KAG7165316.1"/>
    <property type="molecule type" value="Genomic_DNA"/>
</dbReference>
<dbReference type="Gene3D" id="1.10.10.60">
    <property type="entry name" value="Homeodomain-like"/>
    <property type="match status" value="1"/>
</dbReference>
<evidence type="ECO:0000313" key="3">
    <source>
        <dbReference type="EMBL" id="KAG7165316.1"/>
    </source>
</evidence>
<gene>
    <name evidence="3" type="primary">Pogo-L75</name>
    <name evidence="3" type="ORF">Hamer_G007111</name>
</gene>
<dbReference type="Proteomes" id="UP000747542">
    <property type="component" value="Unassembled WGS sequence"/>
</dbReference>
<reference evidence="3" key="1">
    <citation type="journal article" date="2021" name="Sci. Adv.">
        <title>The American lobster genome reveals insights on longevity, neural, and immune adaptations.</title>
        <authorList>
            <person name="Polinski J.M."/>
            <person name="Zimin A.V."/>
            <person name="Clark K.F."/>
            <person name="Kohn A.B."/>
            <person name="Sadowski N."/>
            <person name="Timp W."/>
            <person name="Ptitsyn A."/>
            <person name="Khanna P."/>
            <person name="Romanova D.Y."/>
            <person name="Williams P."/>
            <person name="Greenwood S.J."/>
            <person name="Moroz L.L."/>
            <person name="Walt D.R."/>
            <person name="Bodnar A.G."/>
        </authorList>
    </citation>
    <scope>NUCLEOTIDE SEQUENCE</scope>
    <source>
        <strain evidence="3">GMGI-L3</strain>
    </source>
</reference>
<feature type="domain" description="Brinker DNA-binding" evidence="2">
    <location>
        <begin position="3"/>
        <end position="45"/>
    </location>
</feature>
<dbReference type="InterPro" id="IPR018586">
    <property type="entry name" value="Brinker_DNA-bd"/>
</dbReference>
<name>A0A8J5JX64_HOMAM</name>
<keyword evidence="4" id="KW-1185">Reference proteome</keyword>
<dbReference type="Pfam" id="PF09607">
    <property type="entry name" value="BrkDBD"/>
    <property type="match status" value="1"/>
</dbReference>